<dbReference type="AlphaFoldDB" id="A0A7X4KK86"/>
<dbReference type="GO" id="GO:0009279">
    <property type="term" value="C:cell outer membrane"/>
    <property type="evidence" value="ECO:0007669"/>
    <property type="project" value="UniProtKB-SubCell"/>
</dbReference>
<dbReference type="EMBL" id="WWCU01000004">
    <property type="protein sequence ID" value="MYN06879.1"/>
    <property type="molecule type" value="Genomic_DNA"/>
</dbReference>
<dbReference type="SUPFAM" id="SSF103088">
    <property type="entry name" value="OmpA-like"/>
    <property type="match status" value="1"/>
</dbReference>
<protein>
    <submittedName>
        <fullName evidence="6">OmpA family protein</fullName>
    </submittedName>
</protein>
<evidence type="ECO:0000259" key="5">
    <source>
        <dbReference type="PROSITE" id="PS51123"/>
    </source>
</evidence>
<evidence type="ECO:0000256" key="4">
    <source>
        <dbReference type="PROSITE-ProRule" id="PRU00473"/>
    </source>
</evidence>
<dbReference type="InterPro" id="IPR006665">
    <property type="entry name" value="OmpA-like"/>
</dbReference>
<dbReference type="Gene3D" id="3.30.1330.60">
    <property type="entry name" value="OmpA-like domain"/>
    <property type="match status" value="1"/>
</dbReference>
<dbReference type="PROSITE" id="PS51123">
    <property type="entry name" value="OMPA_2"/>
    <property type="match status" value="1"/>
</dbReference>
<evidence type="ECO:0000313" key="7">
    <source>
        <dbReference type="Proteomes" id="UP000450676"/>
    </source>
</evidence>
<dbReference type="PANTHER" id="PTHR30329">
    <property type="entry name" value="STATOR ELEMENT OF FLAGELLAR MOTOR COMPLEX"/>
    <property type="match status" value="1"/>
</dbReference>
<keyword evidence="2 4" id="KW-0472">Membrane</keyword>
<keyword evidence="7" id="KW-1185">Reference proteome</keyword>
<proteinExistence type="predicted"/>
<dbReference type="Proteomes" id="UP000450676">
    <property type="component" value="Unassembled WGS sequence"/>
</dbReference>
<organism evidence="6 7">
    <name type="scientific">Pseudoduganella aquatica</name>
    <dbReference type="NCBI Taxonomy" id="2660641"/>
    <lineage>
        <taxon>Bacteria</taxon>
        <taxon>Pseudomonadati</taxon>
        <taxon>Pseudomonadota</taxon>
        <taxon>Betaproteobacteria</taxon>
        <taxon>Burkholderiales</taxon>
        <taxon>Oxalobacteraceae</taxon>
        <taxon>Telluria group</taxon>
        <taxon>Pseudoduganella</taxon>
    </lineage>
</organism>
<dbReference type="Pfam" id="PF00691">
    <property type="entry name" value="OmpA"/>
    <property type="match status" value="1"/>
</dbReference>
<dbReference type="CDD" id="cd07185">
    <property type="entry name" value="OmpA_C-like"/>
    <property type="match status" value="1"/>
</dbReference>
<reference evidence="6 7" key="1">
    <citation type="submission" date="2019-12" db="EMBL/GenBank/DDBJ databases">
        <title>Novel species isolated from a subtropical stream in China.</title>
        <authorList>
            <person name="Lu H."/>
        </authorList>
    </citation>
    <scope>NUCLEOTIDE SEQUENCE [LARGE SCALE GENOMIC DNA]</scope>
    <source>
        <strain evidence="6 7">FT127W</strain>
    </source>
</reference>
<dbReference type="InterPro" id="IPR036737">
    <property type="entry name" value="OmpA-like_sf"/>
</dbReference>
<comment type="caution">
    <text evidence="6">The sequence shown here is derived from an EMBL/GenBank/DDBJ whole genome shotgun (WGS) entry which is preliminary data.</text>
</comment>
<feature type="domain" description="OmpA-like" evidence="5">
    <location>
        <begin position="83"/>
        <end position="197"/>
    </location>
</feature>
<dbReference type="RefSeq" id="WP_161071259.1">
    <property type="nucleotide sequence ID" value="NZ_WWCU01000004.1"/>
</dbReference>
<sequence length="197" mass="20847">MAALLWIVCLVAALSQHGSGPKERITLLPSQDGRASAVVVTSSKGEALLDQPYQSAAVDGAAVLLVGAGNPADIQQRYREQLAALPQRAAVFMLFFETGGDTLVPESAARLPQIKAELAARPAAEALVIGHTDRVDTMAFNDALSLKRAESVKRWLVEGGVPADAIAVSGRGERELAVQTADGKAEQANRRVEVRVR</sequence>
<keyword evidence="3" id="KW-0998">Cell outer membrane</keyword>
<name>A0A7X4KK86_9BURK</name>
<evidence type="ECO:0000313" key="6">
    <source>
        <dbReference type="EMBL" id="MYN06879.1"/>
    </source>
</evidence>
<dbReference type="PANTHER" id="PTHR30329:SF21">
    <property type="entry name" value="LIPOPROTEIN YIAD-RELATED"/>
    <property type="match status" value="1"/>
</dbReference>
<comment type="subcellular location">
    <subcellularLocation>
        <location evidence="1">Cell outer membrane</location>
    </subcellularLocation>
</comment>
<dbReference type="InterPro" id="IPR050330">
    <property type="entry name" value="Bact_OuterMem_StrucFunc"/>
</dbReference>
<evidence type="ECO:0000256" key="3">
    <source>
        <dbReference type="ARBA" id="ARBA00023237"/>
    </source>
</evidence>
<dbReference type="InterPro" id="IPR006664">
    <property type="entry name" value="OMP_bac"/>
</dbReference>
<accession>A0A7X4KK86</accession>
<gene>
    <name evidence="6" type="ORF">GTP77_05960</name>
</gene>
<evidence type="ECO:0000256" key="2">
    <source>
        <dbReference type="ARBA" id="ARBA00023136"/>
    </source>
</evidence>
<evidence type="ECO:0000256" key="1">
    <source>
        <dbReference type="ARBA" id="ARBA00004442"/>
    </source>
</evidence>
<dbReference type="PRINTS" id="PR01021">
    <property type="entry name" value="OMPADOMAIN"/>
</dbReference>